<proteinExistence type="predicted"/>
<dbReference type="EMBL" id="DVIQ01000031">
    <property type="protein sequence ID" value="HIS31202.1"/>
    <property type="molecule type" value="Genomic_DNA"/>
</dbReference>
<evidence type="ECO:0000313" key="1">
    <source>
        <dbReference type="EMBL" id="HIS31202.1"/>
    </source>
</evidence>
<name>A0A9D1JJP7_9FIRM</name>
<dbReference type="AlphaFoldDB" id="A0A9D1JJP7"/>
<reference evidence="1" key="2">
    <citation type="journal article" date="2021" name="PeerJ">
        <title>Extensive microbial diversity within the chicken gut microbiome revealed by metagenomics and culture.</title>
        <authorList>
            <person name="Gilroy R."/>
            <person name="Ravi A."/>
            <person name="Getino M."/>
            <person name="Pursley I."/>
            <person name="Horton D.L."/>
            <person name="Alikhan N.F."/>
            <person name="Baker D."/>
            <person name="Gharbi K."/>
            <person name="Hall N."/>
            <person name="Watson M."/>
            <person name="Adriaenssens E.M."/>
            <person name="Foster-Nyarko E."/>
            <person name="Jarju S."/>
            <person name="Secka A."/>
            <person name="Antonio M."/>
            <person name="Oren A."/>
            <person name="Chaudhuri R.R."/>
            <person name="La Ragione R."/>
            <person name="Hildebrand F."/>
            <person name="Pallen M.J."/>
        </authorList>
    </citation>
    <scope>NUCLEOTIDE SEQUENCE</scope>
    <source>
        <strain evidence="1">CHK190-19873</strain>
    </source>
</reference>
<reference evidence="1" key="1">
    <citation type="submission" date="2020-10" db="EMBL/GenBank/DDBJ databases">
        <authorList>
            <person name="Gilroy R."/>
        </authorList>
    </citation>
    <scope>NUCLEOTIDE SEQUENCE</scope>
    <source>
        <strain evidence="1">CHK190-19873</strain>
    </source>
</reference>
<accession>A0A9D1JJP7</accession>
<organism evidence="1 2">
    <name type="scientific">Candidatus Limivivens intestinipullorum</name>
    <dbReference type="NCBI Taxonomy" id="2840858"/>
    <lineage>
        <taxon>Bacteria</taxon>
        <taxon>Bacillati</taxon>
        <taxon>Bacillota</taxon>
        <taxon>Clostridia</taxon>
        <taxon>Lachnospirales</taxon>
        <taxon>Lachnospiraceae</taxon>
        <taxon>Lachnospiraceae incertae sedis</taxon>
        <taxon>Candidatus Limivivens</taxon>
    </lineage>
</organism>
<comment type="caution">
    <text evidence="1">The sequence shown here is derived from an EMBL/GenBank/DDBJ whole genome shotgun (WGS) entry which is preliminary data.</text>
</comment>
<gene>
    <name evidence="1" type="ORF">IAB44_06605</name>
</gene>
<dbReference type="Proteomes" id="UP000823935">
    <property type="component" value="Unassembled WGS sequence"/>
</dbReference>
<sequence>MKNKSSMFQTFSIRAISAATAMDHPIIEASSEFFGHYSPEFTEEVYVYQEEKIYDCSVLGEIWEISRPPNEKNELLVPLSDSDYYALLA</sequence>
<evidence type="ECO:0000313" key="2">
    <source>
        <dbReference type="Proteomes" id="UP000823935"/>
    </source>
</evidence>
<protein>
    <submittedName>
        <fullName evidence="1">Uncharacterized protein</fullName>
    </submittedName>
</protein>